<keyword evidence="3" id="KW-0804">Transcription</keyword>
<organism evidence="5 6">
    <name type="scientific">Mesorhizobium tianshanense</name>
    <dbReference type="NCBI Taxonomy" id="39844"/>
    <lineage>
        <taxon>Bacteria</taxon>
        <taxon>Pseudomonadati</taxon>
        <taxon>Pseudomonadota</taxon>
        <taxon>Alphaproteobacteria</taxon>
        <taxon>Hyphomicrobiales</taxon>
        <taxon>Phyllobacteriaceae</taxon>
        <taxon>Mesorhizobium</taxon>
    </lineage>
</organism>
<dbReference type="InterPro" id="IPR011051">
    <property type="entry name" value="RmlC_Cupin_sf"/>
</dbReference>
<dbReference type="InterPro" id="IPR009057">
    <property type="entry name" value="Homeodomain-like_sf"/>
</dbReference>
<comment type="caution">
    <text evidence="5">The sequence shown here is derived from an EMBL/GenBank/DDBJ whole genome shotgun (WGS) entry which is preliminary data.</text>
</comment>
<evidence type="ECO:0000259" key="4">
    <source>
        <dbReference type="PROSITE" id="PS01124"/>
    </source>
</evidence>
<dbReference type="PANTHER" id="PTHR43280:SF27">
    <property type="entry name" value="TRANSCRIPTIONAL REGULATOR MTLR"/>
    <property type="match status" value="1"/>
</dbReference>
<protein>
    <submittedName>
        <fullName evidence="5">AraC-like DNA-binding protein</fullName>
    </submittedName>
</protein>
<dbReference type="PANTHER" id="PTHR43280">
    <property type="entry name" value="ARAC-FAMILY TRANSCRIPTIONAL REGULATOR"/>
    <property type="match status" value="1"/>
</dbReference>
<keyword evidence="2 5" id="KW-0238">DNA-binding</keyword>
<dbReference type="PROSITE" id="PS01124">
    <property type="entry name" value="HTH_ARAC_FAMILY_2"/>
    <property type="match status" value="1"/>
</dbReference>
<sequence>MPQRPFYQPGASSVEGLPLLLQTFHNHPLVMLKPHWHAQVEVNFIICGTVHYRMNDHEISLSAGEMCLFWGGLPHQMVDASDDAVFAGAHLPLVHFFRLHLPADVRNRLMTGATLVTNATDRSDNDNFERWNRYVRSGNPARAEHAVNELLLRLERVRFEPYRLAPENPIEQEAGSPFDQQSLRNVGRMCDFIAENFLYDIDCVDIAAAADIHPKYAMSIFKKSTGMTLNEYVNLLRLSYAQALLMHQDANVLRVAMDSGFGSLSAFNKSFRKLAGMSPSDFRRGAGAR</sequence>
<dbReference type="Pfam" id="PF12833">
    <property type="entry name" value="HTH_18"/>
    <property type="match status" value="1"/>
</dbReference>
<evidence type="ECO:0000256" key="1">
    <source>
        <dbReference type="ARBA" id="ARBA00023015"/>
    </source>
</evidence>
<dbReference type="EMBL" id="VLKT01000022">
    <property type="protein sequence ID" value="TWI34206.1"/>
    <property type="molecule type" value="Genomic_DNA"/>
</dbReference>
<dbReference type="RefSeq" id="WP_145719780.1">
    <property type="nucleotide sequence ID" value="NZ_BSPF01000137.1"/>
</dbReference>
<evidence type="ECO:0000256" key="2">
    <source>
        <dbReference type="ARBA" id="ARBA00023125"/>
    </source>
</evidence>
<dbReference type="PRINTS" id="PR00032">
    <property type="entry name" value="HTHARAC"/>
</dbReference>
<evidence type="ECO:0000313" key="6">
    <source>
        <dbReference type="Proteomes" id="UP000317122"/>
    </source>
</evidence>
<reference evidence="5 6" key="1">
    <citation type="journal article" date="2015" name="Stand. Genomic Sci.">
        <title>Genomic Encyclopedia of Bacterial and Archaeal Type Strains, Phase III: the genomes of soil and plant-associated and newly described type strains.</title>
        <authorList>
            <person name="Whitman W.B."/>
            <person name="Woyke T."/>
            <person name="Klenk H.P."/>
            <person name="Zhou Y."/>
            <person name="Lilburn T.G."/>
            <person name="Beck B.J."/>
            <person name="De Vos P."/>
            <person name="Vandamme P."/>
            <person name="Eisen J.A."/>
            <person name="Garrity G."/>
            <person name="Hugenholtz P."/>
            <person name="Kyrpides N.C."/>
        </authorList>
    </citation>
    <scope>NUCLEOTIDE SEQUENCE [LARGE SCALE GENOMIC DNA]</scope>
    <source>
        <strain evidence="5 6">CGMCC 1.2546</strain>
    </source>
</reference>
<dbReference type="InterPro" id="IPR014710">
    <property type="entry name" value="RmlC-like_jellyroll"/>
</dbReference>
<dbReference type="InterPro" id="IPR013096">
    <property type="entry name" value="Cupin_2"/>
</dbReference>
<dbReference type="Pfam" id="PF07883">
    <property type="entry name" value="Cupin_2"/>
    <property type="match status" value="1"/>
</dbReference>
<evidence type="ECO:0000313" key="5">
    <source>
        <dbReference type="EMBL" id="TWI34206.1"/>
    </source>
</evidence>
<dbReference type="SMART" id="SM00342">
    <property type="entry name" value="HTH_ARAC"/>
    <property type="match status" value="1"/>
</dbReference>
<dbReference type="Proteomes" id="UP000317122">
    <property type="component" value="Unassembled WGS sequence"/>
</dbReference>
<dbReference type="AlphaFoldDB" id="A0A562NR85"/>
<feature type="domain" description="HTH araC/xylS-type" evidence="4">
    <location>
        <begin position="187"/>
        <end position="285"/>
    </location>
</feature>
<evidence type="ECO:0000256" key="3">
    <source>
        <dbReference type="ARBA" id="ARBA00023163"/>
    </source>
</evidence>
<gene>
    <name evidence="5" type="ORF">IQ26_03682</name>
</gene>
<dbReference type="SUPFAM" id="SSF46689">
    <property type="entry name" value="Homeodomain-like"/>
    <property type="match status" value="2"/>
</dbReference>
<dbReference type="GO" id="GO:0003700">
    <property type="term" value="F:DNA-binding transcription factor activity"/>
    <property type="evidence" value="ECO:0007669"/>
    <property type="project" value="InterPro"/>
</dbReference>
<dbReference type="InterPro" id="IPR018060">
    <property type="entry name" value="HTH_AraC"/>
</dbReference>
<dbReference type="OrthoDB" id="345413at2"/>
<dbReference type="PROSITE" id="PS00041">
    <property type="entry name" value="HTH_ARAC_FAMILY_1"/>
    <property type="match status" value="1"/>
</dbReference>
<keyword evidence="1" id="KW-0805">Transcription regulation</keyword>
<dbReference type="GO" id="GO:0043565">
    <property type="term" value="F:sequence-specific DNA binding"/>
    <property type="evidence" value="ECO:0007669"/>
    <property type="project" value="InterPro"/>
</dbReference>
<dbReference type="Gene3D" id="2.60.120.10">
    <property type="entry name" value="Jelly Rolls"/>
    <property type="match status" value="1"/>
</dbReference>
<dbReference type="InterPro" id="IPR020449">
    <property type="entry name" value="Tscrpt_reg_AraC-type_HTH"/>
</dbReference>
<dbReference type="SUPFAM" id="SSF51182">
    <property type="entry name" value="RmlC-like cupins"/>
    <property type="match status" value="1"/>
</dbReference>
<proteinExistence type="predicted"/>
<keyword evidence="6" id="KW-1185">Reference proteome</keyword>
<dbReference type="InterPro" id="IPR018062">
    <property type="entry name" value="HTH_AraC-typ_CS"/>
</dbReference>
<dbReference type="Gene3D" id="1.10.10.60">
    <property type="entry name" value="Homeodomain-like"/>
    <property type="match status" value="2"/>
</dbReference>
<accession>A0A562NR85</accession>
<name>A0A562NR85_9HYPH</name>